<comment type="caution">
    <text evidence="1">The sequence shown here is derived from an EMBL/GenBank/DDBJ whole genome shotgun (WGS) entry which is preliminary data.</text>
</comment>
<dbReference type="CDD" id="cd22849">
    <property type="entry name" value="NuzM"/>
    <property type="match status" value="1"/>
</dbReference>
<sequence length="185" mass="20186">MASKKALQSLPRYTVQPTGIYRLINRIFAIDPNRSTGVPLNPQFRNPPPGANDPMEYDDPVTLPAADLAENPYWKRDARRRYPQLSTVTQADAVALLEVGSAANPKQELIGEAGSKQLVTAREEGAKGMAVAFQKNTGLVKDVLGPGGMPPLPTGHYPTSVNGQKRYDLNEDQSYGADYPCRTFV</sequence>
<dbReference type="AlphaFoldDB" id="A0A1Y1ZFW3"/>
<dbReference type="PANTHER" id="PTHR37325">
    <property type="entry name" value="OXIDOREDUCTASE 21 KDA SUBUNIT, PUTATIVE (AFU_ORTHOLOGUE AFUA_4G05910)-RELATED"/>
    <property type="match status" value="1"/>
</dbReference>
<dbReference type="PANTHER" id="PTHR37325:SF1">
    <property type="entry name" value="OXIDOREDUCTASE 21 KDA SUBUNIT, PUTATIVE (AFU_ORTHOLOGUE AFUA_4G05910)-RELATED"/>
    <property type="match status" value="1"/>
</dbReference>
<protein>
    <recommendedName>
        <fullName evidence="3">21 kDa subunit of NADH dehydrogenase</fullName>
    </recommendedName>
</protein>
<keyword evidence="2" id="KW-1185">Reference proteome</keyword>
<dbReference type="STRING" id="1231657.A0A1Y1ZFW3"/>
<dbReference type="InterPro" id="IPR016813">
    <property type="entry name" value="NADH_Ub_cplx-1_21kDa"/>
</dbReference>
<reference evidence="1 2" key="1">
    <citation type="submission" date="2016-07" db="EMBL/GenBank/DDBJ databases">
        <title>Pervasive Adenine N6-methylation of Active Genes in Fungi.</title>
        <authorList>
            <consortium name="DOE Joint Genome Institute"/>
            <person name="Mondo S.J."/>
            <person name="Dannebaum R.O."/>
            <person name="Kuo R.C."/>
            <person name="Labutti K."/>
            <person name="Haridas S."/>
            <person name="Kuo A."/>
            <person name="Salamov A."/>
            <person name="Ahrendt S.R."/>
            <person name="Lipzen A."/>
            <person name="Sullivan W."/>
            <person name="Andreopoulos W.B."/>
            <person name="Clum A."/>
            <person name="Lindquist E."/>
            <person name="Daum C."/>
            <person name="Ramamoorthy G.K."/>
            <person name="Gryganskyi A."/>
            <person name="Culley D."/>
            <person name="Magnuson J.K."/>
            <person name="James T.Y."/>
            <person name="O'Malley M.A."/>
            <person name="Stajich J.E."/>
            <person name="Spatafora J.W."/>
            <person name="Visel A."/>
            <person name="Grigoriev I.V."/>
        </authorList>
    </citation>
    <scope>NUCLEOTIDE SEQUENCE [LARGE SCALE GENOMIC DNA]</scope>
    <source>
        <strain evidence="1 2">CBS 115471</strain>
    </source>
</reference>
<dbReference type="PIRSF" id="PIRSF022976">
    <property type="entry name" value="NADH_Oxi_21kDa"/>
    <property type="match status" value="1"/>
</dbReference>
<dbReference type="Proteomes" id="UP000193144">
    <property type="component" value="Unassembled WGS sequence"/>
</dbReference>
<evidence type="ECO:0000313" key="2">
    <source>
        <dbReference type="Proteomes" id="UP000193144"/>
    </source>
</evidence>
<evidence type="ECO:0008006" key="3">
    <source>
        <dbReference type="Google" id="ProtNLM"/>
    </source>
</evidence>
<accession>A0A1Y1ZFW3</accession>
<proteinExistence type="predicted"/>
<gene>
    <name evidence="1" type="ORF">BCR34DRAFT_625903</name>
</gene>
<organism evidence="1 2">
    <name type="scientific">Clohesyomyces aquaticus</name>
    <dbReference type="NCBI Taxonomy" id="1231657"/>
    <lineage>
        <taxon>Eukaryota</taxon>
        <taxon>Fungi</taxon>
        <taxon>Dikarya</taxon>
        <taxon>Ascomycota</taxon>
        <taxon>Pezizomycotina</taxon>
        <taxon>Dothideomycetes</taxon>
        <taxon>Pleosporomycetidae</taxon>
        <taxon>Pleosporales</taxon>
        <taxon>Lindgomycetaceae</taxon>
        <taxon>Clohesyomyces</taxon>
    </lineage>
</organism>
<dbReference type="EMBL" id="MCFA01000090">
    <property type="protein sequence ID" value="ORY09133.1"/>
    <property type="molecule type" value="Genomic_DNA"/>
</dbReference>
<evidence type="ECO:0000313" key="1">
    <source>
        <dbReference type="EMBL" id="ORY09133.1"/>
    </source>
</evidence>
<dbReference type="OrthoDB" id="2093493at2759"/>
<name>A0A1Y1ZFW3_9PLEO</name>